<evidence type="ECO:0000256" key="2">
    <source>
        <dbReference type="ARBA" id="ARBA00022723"/>
    </source>
</evidence>
<dbReference type="EMBL" id="KV425626">
    <property type="protein sequence ID" value="KZT20122.1"/>
    <property type="molecule type" value="Genomic_DNA"/>
</dbReference>
<reference evidence="5 6" key="1">
    <citation type="journal article" date="2016" name="Mol. Biol. Evol.">
        <title>Comparative Genomics of Early-Diverging Mushroom-Forming Fungi Provides Insights into the Origins of Lignocellulose Decay Capabilities.</title>
        <authorList>
            <person name="Nagy L.G."/>
            <person name="Riley R."/>
            <person name="Tritt A."/>
            <person name="Adam C."/>
            <person name="Daum C."/>
            <person name="Floudas D."/>
            <person name="Sun H."/>
            <person name="Yadav J.S."/>
            <person name="Pangilinan J."/>
            <person name="Larsson K.H."/>
            <person name="Matsuura K."/>
            <person name="Barry K."/>
            <person name="Labutti K."/>
            <person name="Kuo R."/>
            <person name="Ohm R.A."/>
            <person name="Bhattacharya S.S."/>
            <person name="Shirouzu T."/>
            <person name="Yoshinaga Y."/>
            <person name="Martin F.M."/>
            <person name="Grigoriev I.V."/>
            <person name="Hibbett D.S."/>
        </authorList>
    </citation>
    <scope>NUCLEOTIDE SEQUENCE [LARGE SCALE GENOMIC DNA]</scope>
    <source>
        <strain evidence="5 6">HHB14362 ss-1</strain>
    </source>
</reference>
<dbReference type="InParanoid" id="A0A165NUD7"/>
<gene>
    <name evidence="5" type="ORF">NEOLEDRAFT_1076394</name>
</gene>
<feature type="domain" description="DDE Tnp4" evidence="4">
    <location>
        <begin position="9"/>
        <end position="66"/>
    </location>
</feature>
<organism evidence="5 6">
    <name type="scientific">Neolentinus lepideus HHB14362 ss-1</name>
    <dbReference type="NCBI Taxonomy" id="1314782"/>
    <lineage>
        <taxon>Eukaryota</taxon>
        <taxon>Fungi</taxon>
        <taxon>Dikarya</taxon>
        <taxon>Basidiomycota</taxon>
        <taxon>Agaricomycotina</taxon>
        <taxon>Agaricomycetes</taxon>
        <taxon>Gloeophyllales</taxon>
        <taxon>Gloeophyllaceae</taxon>
        <taxon>Neolentinus</taxon>
    </lineage>
</organism>
<keyword evidence="2" id="KW-0479">Metal-binding</keyword>
<evidence type="ECO:0000256" key="3">
    <source>
        <dbReference type="SAM" id="MobiDB-lite"/>
    </source>
</evidence>
<comment type="cofactor">
    <cofactor evidence="1">
        <name>a divalent metal cation</name>
        <dbReference type="ChEBI" id="CHEBI:60240"/>
    </cofactor>
</comment>
<evidence type="ECO:0000313" key="5">
    <source>
        <dbReference type="EMBL" id="KZT20122.1"/>
    </source>
</evidence>
<dbReference type="GO" id="GO:0046872">
    <property type="term" value="F:metal ion binding"/>
    <property type="evidence" value="ECO:0007669"/>
    <property type="project" value="UniProtKB-KW"/>
</dbReference>
<dbReference type="AlphaFoldDB" id="A0A165NUD7"/>
<keyword evidence="6" id="KW-1185">Reference proteome</keyword>
<evidence type="ECO:0000256" key="1">
    <source>
        <dbReference type="ARBA" id="ARBA00001968"/>
    </source>
</evidence>
<dbReference type="OrthoDB" id="2649667at2759"/>
<dbReference type="Pfam" id="PF13359">
    <property type="entry name" value="DDE_Tnp_4"/>
    <property type="match status" value="1"/>
</dbReference>
<evidence type="ECO:0000259" key="4">
    <source>
        <dbReference type="Pfam" id="PF13359"/>
    </source>
</evidence>
<dbReference type="Proteomes" id="UP000076761">
    <property type="component" value="Unassembled WGS sequence"/>
</dbReference>
<dbReference type="STRING" id="1314782.A0A165NUD7"/>
<feature type="region of interest" description="Disordered" evidence="3">
    <location>
        <begin position="90"/>
        <end position="116"/>
    </location>
</feature>
<feature type="non-terminal residue" evidence="5">
    <location>
        <position position="1"/>
    </location>
</feature>
<accession>A0A165NUD7</accession>
<protein>
    <recommendedName>
        <fullName evidence="4">DDE Tnp4 domain-containing protein</fullName>
    </recommendedName>
</protein>
<sequence>YKRPERDIPENEEFNKHVSMVRIRSEHAIGYLKGRFHSLKGLRVSISDEASHKFATYWVVACIGLHAFALRSEQEERACDDEVDQDPFIAEGLSSSSDSEANALRTRQRRGGTRLQAAKARREELKHALFRAKDTRARHRA</sequence>
<proteinExistence type="predicted"/>
<evidence type="ECO:0000313" key="6">
    <source>
        <dbReference type="Proteomes" id="UP000076761"/>
    </source>
</evidence>
<dbReference type="InterPro" id="IPR027806">
    <property type="entry name" value="HARBI1_dom"/>
</dbReference>
<name>A0A165NUD7_9AGAM</name>